<evidence type="ECO:0000313" key="2">
    <source>
        <dbReference type="Proteomes" id="UP000215002"/>
    </source>
</evidence>
<reference evidence="1 2" key="1">
    <citation type="submission" date="2017-08" db="EMBL/GenBank/DDBJ databases">
        <title>Complete genome sequence of Mucilaginibacter sp. strain BJC16-A31.</title>
        <authorList>
            <consortium name="Henan University of Science and Technology"/>
            <person name="You X."/>
        </authorList>
    </citation>
    <scope>NUCLEOTIDE SEQUENCE [LARGE SCALE GENOMIC DNA]</scope>
    <source>
        <strain evidence="1 2">BJC16-A31</strain>
    </source>
</reference>
<gene>
    <name evidence="1" type="ORF">MuYL_4354</name>
</gene>
<dbReference type="AlphaFoldDB" id="A0A223P257"/>
<keyword evidence="2" id="KW-1185">Reference proteome</keyword>
<dbReference type="Proteomes" id="UP000215002">
    <property type="component" value="Chromosome"/>
</dbReference>
<organism evidence="1 2">
    <name type="scientific">Mucilaginibacter xinganensis</name>
    <dbReference type="NCBI Taxonomy" id="1234841"/>
    <lineage>
        <taxon>Bacteria</taxon>
        <taxon>Pseudomonadati</taxon>
        <taxon>Bacteroidota</taxon>
        <taxon>Sphingobacteriia</taxon>
        <taxon>Sphingobacteriales</taxon>
        <taxon>Sphingobacteriaceae</taxon>
        <taxon>Mucilaginibacter</taxon>
    </lineage>
</organism>
<evidence type="ECO:0000313" key="1">
    <source>
        <dbReference type="EMBL" id="ASU36239.1"/>
    </source>
</evidence>
<name>A0A223P257_9SPHI</name>
<sequence>MIDCGLCLLHIRTVGVRFCYSGSAFMRVFYLNCSGVLNA</sequence>
<dbReference type="EMBL" id="CP022743">
    <property type="protein sequence ID" value="ASU36239.1"/>
    <property type="molecule type" value="Genomic_DNA"/>
</dbReference>
<proteinExistence type="predicted"/>
<protein>
    <submittedName>
        <fullName evidence="1">Uncharacterized protein</fullName>
    </submittedName>
</protein>
<accession>A0A223P257</accession>
<dbReference type="KEGG" id="muc:MuYL_4354"/>